<comment type="caution">
    <text evidence="2">The sequence shown here is derived from an EMBL/GenBank/DDBJ whole genome shotgun (WGS) entry which is preliminary data.</text>
</comment>
<keyword evidence="3" id="KW-1185">Reference proteome</keyword>
<evidence type="ECO:0000256" key="1">
    <source>
        <dbReference type="SAM" id="SignalP"/>
    </source>
</evidence>
<proteinExistence type="predicted"/>
<accession>A0AA41QY48</accession>
<evidence type="ECO:0000313" key="2">
    <source>
        <dbReference type="EMBL" id="MCI4659891.1"/>
    </source>
</evidence>
<name>A0AA41QY48_9MICO</name>
<keyword evidence="1" id="KW-0732">Signal</keyword>
<dbReference type="EMBL" id="JALGAR010000007">
    <property type="protein sequence ID" value="MCI4659891.1"/>
    <property type="molecule type" value="Genomic_DNA"/>
</dbReference>
<organism evidence="2 3">
    <name type="scientific">Cryobacterium zhongshanensis</name>
    <dbReference type="NCBI Taxonomy" id="2928153"/>
    <lineage>
        <taxon>Bacteria</taxon>
        <taxon>Bacillati</taxon>
        <taxon>Actinomycetota</taxon>
        <taxon>Actinomycetes</taxon>
        <taxon>Micrococcales</taxon>
        <taxon>Microbacteriaceae</taxon>
        <taxon>Cryobacterium</taxon>
    </lineage>
</organism>
<dbReference type="Proteomes" id="UP001165341">
    <property type="component" value="Unassembled WGS sequence"/>
</dbReference>
<feature type="signal peptide" evidence="1">
    <location>
        <begin position="1"/>
        <end position="34"/>
    </location>
</feature>
<gene>
    <name evidence="2" type="ORF">MQH31_18950</name>
</gene>
<evidence type="ECO:0000313" key="3">
    <source>
        <dbReference type="Proteomes" id="UP001165341"/>
    </source>
</evidence>
<reference evidence="2" key="1">
    <citation type="submission" date="2022-03" db="EMBL/GenBank/DDBJ databases">
        <title>Cryobacterium sp. nov. strain ZS14-85, isolated from Antarctic soil.</title>
        <authorList>
            <person name="Li J."/>
            <person name="Niu G."/>
        </authorList>
    </citation>
    <scope>NUCLEOTIDE SEQUENCE</scope>
    <source>
        <strain evidence="2">ZS14-85</strain>
    </source>
</reference>
<evidence type="ECO:0008006" key="4">
    <source>
        <dbReference type="Google" id="ProtNLM"/>
    </source>
</evidence>
<feature type="chain" id="PRO_5041351099" description="Lipoprotein" evidence="1">
    <location>
        <begin position="35"/>
        <end position="151"/>
    </location>
</feature>
<sequence length="151" mass="14803">MKKMTTSLLHVRVLATIALTLVGGTLLTGCTADAAQNAVNGAVQGATNGDVSLGGALPSAWPAEVPVVEGKILFAAVQKGDKPGWTVTVKASAADPIAEATSSLTAAGFVAGGDVSATVGSAGLVSMKNDHYAVVVAGGPDGLLYTVTPVS</sequence>
<protein>
    <recommendedName>
        <fullName evidence="4">Lipoprotein</fullName>
    </recommendedName>
</protein>
<dbReference type="RefSeq" id="WP_243013344.1">
    <property type="nucleotide sequence ID" value="NZ_JALGAR010000007.1"/>
</dbReference>
<dbReference type="PROSITE" id="PS51257">
    <property type="entry name" value="PROKAR_LIPOPROTEIN"/>
    <property type="match status" value="1"/>
</dbReference>
<dbReference type="AlphaFoldDB" id="A0AA41QY48"/>